<protein>
    <submittedName>
        <fullName evidence="2">Uncharacterized protein</fullName>
    </submittedName>
</protein>
<dbReference type="Proteomes" id="UP001497516">
    <property type="component" value="Chromosome 10"/>
</dbReference>
<evidence type="ECO:0000313" key="2">
    <source>
        <dbReference type="EMBL" id="CAL1358994.1"/>
    </source>
</evidence>
<reference evidence="2 3" key="1">
    <citation type="submission" date="2024-04" db="EMBL/GenBank/DDBJ databases">
        <authorList>
            <person name="Fracassetti M."/>
        </authorList>
    </citation>
    <scope>NUCLEOTIDE SEQUENCE [LARGE SCALE GENOMIC DNA]</scope>
</reference>
<evidence type="ECO:0000313" key="3">
    <source>
        <dbReference type="Proteomes" id="UP001497516"/>
    </source>
</evidence>
<name>A0AAV2CSA9_9ROSI</name>
<dbReference type="AlphaFoldDB" id="A0AAV2CSA9"/>
<organism evidence="2 3">
    <name type="scientific">Linum trigynum</name>
    <dbReference type="NCBI Taxonomy" id="586398"/>
    <lineage>
        <taxon>Eukaryota</taxon>
        <taxon>Viridiplantae</taxon>
        <taxon>Streptophyta</taxon>
        <taxon>Embryophyta</taxon>
        <taxon>Tracheophyta</taxon>
        <taxon>Spermatophyta</taxon>
        <taxon>Magnoliopsida</taxon>
        <taxon>eudicotyledons</taxon>
        <taxon>Gunneridae</taxon>
        <taxon>Pentapetalae</taxon>
        <taxon>rosids</taxon>
        <taxon>fabids</taxon>
        <taxon>Malpighiales</taxon>
        <taxon>Linaceae</taxon>
        <taxon>Linum</taxon>
    </lineage>
</organism>
<dbReference type="EMBL" id="OZ034814">
    <property type="protein sequence ID" value="CAL1358994.1"/>
    <property type="molecule type" value="Genomic_DNA"/>
</dbReference>
<feature type="region of interest" description="Disordered" evidence="1">
    <location>
        <begin position="1"/>
        <end position="52"/>
    </location>
</feature>
<gene>
    <name evidence="2" type="ORF">LTRI10_LOCUS6513</name>
</gene>
<proteinExistence type="predicted"/>
<evidence type="ECO:0000256" key="1">
    <source>
        <dbReference type="SAM" id="MobiDB-lite"/>
    </source>
</evidence>
<feature type="compositionally biased region" description="Polar residues" evidence="1">
    <location>
        <begin position="35"/>
        <end position="49"/>
    </location>
</feature>
<accession>A0AAV2CSA9</accession>
<sequence length="86" mass="9526">MPRRHAPPPRLVCLPLRQQQSLAPKVGRQKLKPRASSQHAASPRSTTTPRRCAPPLRLVCLPLRQQQSPAAVPAPSPVFFLSSLRH</sequence>
<keyword evidence="3" id="KW-1185">Reference proteome</keyword>